<dbReference type="Gene3D" id="1.10.10.60">
    <property type="entry name" value="Homeodomain-like"/>
    <property type="match status" value="1"/>
</dbReference>
<feature type="DNA-binding region" description="Homeobox" evidence="5">
    <location>
        <begin position="183"/>
        <end position="245"/>
    </location>
</feature>
<evidence type="ECO:0000256" key="3">
    <source>
        <dbReference type="ARBA" id="ARBA00023155"/>
    </source>
</evidence>
<dbReference type="PROSITE" id="PS50071">
    <property type="entry name" value="HOMEOBOX_2"/>
    <property type="match status" value="1"/>
</dbReference>
<evidence type="ECO:0000259" key="7">
    <source>
        <dbReference type="PROSITE" id="PS50071"/>
    </source>
</evidence>
<dbReference type="SMART" id="SM00389">
    <property type="entry name" value="HOX"/>
    <property type="match status" value="1"/>
</dbReference>
<accession>A0A915EDB1</accession>
<evidence type="ECO:0000256" key="4">
    <source>
        <dbReference type="ARBA" id="ARBA00023242"/>
    </source>
</evidence>
<sequence length="277" mass="32875">MELEPNYYSNLDELFSQLQDMANSPPPKIRIENLKDNYYFDVLQEVYKEQKSDLVFLKHGHNEQRMEMEEKKESLDSNLWECISLDIDEGDEVTDPWLRDVQLKIDDCFHFYTQSAIIIQMKLDDQLKWAQLVLYQQKMFRPIEQAEIFGFLDILNLQGLHWQNELKMVACNQLMLLKSRLYQKRKRRNFTKSATQILNQYFNTHMAQPYPSDGAKAELAKQCGISIAQVSNWFGNKRIRFRKAFLKNKDVNASDMSNEWPHKHQAERYLALLFACA</sequence>
<dbReference type="GO" id="GO:0000981">
    <property type="term" value="F:DNA-binding transcription factor activity, RNA polymerase II-specific"/>
    <property type="evidence" value="ECO:0007669"/>
    <property type="project" value="InterPro"/>
</dbReference>
<proteinExistence type="predicted"/>
<evidence type="ECO:0000256" key="2">
    <source>
        <dbReference type="ARBA" id="ARBA00023125"/>
    </source>
</evidence>
<organism evidence="8 9">
    <name type="scientific">Ditylenchus dipsaci</name>
    <dbReference type="NCBI Taxonomy" id="166011"/>
    <lineage>
        <taxon>Eukaryota</taxon>
        <taxon>Metazoa</taxon>
        <taxon>Ecdysozoa</taxon>
        <taxon>Nematoda</taxon>
        <taxon>Chromadorea</taxon>
        <taxon>Rhabditida</taxon>
        <taxon>Tylenchina</taxon>
        <taxon>Tylenchomorpha</taxon>
        <taxon>Sphaerularioidea</taxon>
        <taxon>Anguinidae</taxon>
        <taxon>Anguininae</taxon>
        <taxon>Ditylenchus</taxon>
    </lineage>
</organism>
<evidence type="ECO:0000313" key="9">
    <source>
        <dbReference type="WBParaSite" id="jg5140.1"/>
    </source>
</evidence>
<dbReference type="Pfam" id="PF00046">
    <property type="entry name" value="Homeodomain"/>
    <property type="match status" value="1"/>
</dbReference>
<comment type="subcellular location">
    <subcellularLocation>
        <location evidence="1 5 6">Nucleus</location>
    </subcellularLocation>
</comment>
<keyword evidence="2 5" id="KW-0238">DNA-binding</keyword>
<dbReference type="InterPro" id="IPR050224">
    <property type="entry name" value="TALE_homeobox"/>
</dbReference>
<reference evidence="9" key="1">
    <citation type="submission" date="2022-11" db="UniProtKB">
        <authorList>
            <consortium name="WormBaseParasite"/>
        </authorList>
    </citation>
    <scope>IDENTIFICATION</scope>
</reference>
<dbReference type="AlphaFoldDB" id="A0A915EDB1"/>
<keyword evidence="3 5" id="KW-0371">Homeobox</keyword>
<dbReference type="WBParaSite" id="jg5140.1">
    <property type="protein sequence ID" value="jg5140.1"/>
    <property type="gene ID" value="jg5140"/>
</dbReference>
<evidence type="ECO:0000256" key="5">
    <source>
        <dbReference type="PROSITE-ProRule" id="PRU00108"/>
    </source>
</evidence>
<dbReference type="GO" id="GO:0005634">
    <property type="term" value="C:nucleus"/>
    <property type="evidence" value="ECO:0007669"/>
    <property type="project" value="UniProtKB-SubCell"/>
</dbReference>
<keyword evidence="4 5" id="KW-0539">Nucleus</keyword>
<dbReference type="GO" id="GO:0000987">
    <property type="term" value="F:cis-regulatory region sequence-specific DNA binding"/>
    <property type="evidence" value="ECO:0007669"/>
    <property type="project" value="UniProtKB-ARBA"/>
</dbReference>
<dbReference type="InterPro" id="IPR001356">
    <property type="entry name" value="HD"/>
</dbReference>
<dbReference type="Proteomes" id="UP000887574">
    <property type="component" value="Unplaced"/>
</dbReference>
<dbReference type="SUPFAM" id="SSF46689">
    <property type="entry name" value="Homeodomain-like"/>
    <property type="match status" value="1"/>
</dbReference>
<protein>
    <submittedName>
        <fullName evidence="9">Homeobox domain-containing protein</fullName>
    </submittedName>
</protein>
<evidence type="ECO:0000256" key="1">
    <source>
        <dbReference type="ARBA" id="ARBA00004123"/>
    </source>
</evidence>
<dbReference type="PANTHER" id="PTHR11850">
    <property type="entry name" value="HOMEOBOX PROTEIN TRANSCRIPTION FACTORS"/>
    <property type="match status" value="1"/>
</dbReference>
<dbReference type="CDD" id="cd00086">
    <property type="entry name" value="homeodomain"/>
    <property type="match status" value="1"/>
</dbReference>
<evidence type="ECO:0000313" key="8">
    <source>
        <dbReference type="Proteomes" id="UP000887574"/>
    </source>
</evidence>
<feature type="domain" description="Homeobox" evidence="7">
    <location>
        <begin position="181"/>
        <end position="244"/>
    </location>
</feature>
<dbReference type="InterPro" id="IPR017970">
    <property type="entry name" value="Homeobox_CS"/>
</dbReference>
<dbReference type="InterPro" id="IPR009057">
    <property type="entry name" value="Homeodomain-like_sf"/>
</dbReference>
<dbReference type="PROSITE" id="PS00027">
    <property type="entry name" value="HOMEOBOX_1"/>
    <property type="match status" value="1"/>
</dbReference>
<evidence type="ECO:0000256" key="6">
    <source>
        <dbReference type="RuleBase" id="RU000682"/>
    </source>
</evidence>
<name>A0A915EDB1_9BILA</name>
<keyword evidence="8" id="KW-1185">Reference proteome</keyword>